<organism evidence="3 4">
    <name type="scientific">Nonomuraea endophytica</name>
    <dbReference type="NCBI Taxonomy" id="714136"/>
    <lineage>
        <taxon>Bacteria</taxon>
        <taxon>Bacillati</taxon>
        <taxon>Actinomycetota</taxon>
        <taxon>Actinomycetes</taxon>
        <taxon>Streptosporangiales</taxon>
        <taxon>Streptosporangiaceae</taxon>
        <taxon>Nonomuraea</taxon>
    </lineage>
</organism>
<dbReference type="EMBL" id="JACHIN010000008">
    <property type="protein sequence ID" value="MBB5080554.1"/>
    <property type="molecule type" value="Genomic_DNA"/>
</dbReference>
<keyword evidence="2" id="KW-1133">Transmembrane helix</keyword>
<evidence type="ECO:0000256" key="1">
    <source>
        <dbReference type="SAM" id="MobiDB-lite"/>
    </source>
</evidence>
<name>A0A7W8A7M3_9ACTN</name>
<proteinExistence type="predicted"/>
<comment type="caution">
    <text evidence="3">The sequence shown here is derived from an EMBL/GenBank/DDBJ whole genome shotgun (WGS) entry which is preliminary data.</text>
</comment>
<keyword evidence="4" id="KW-1185">Reference proteome</keyword>
<protein>
    <submittedName>
        <fullName evidence="3">Uncharacterized protein</fullName>
    </submittedName>
</protein>
<dbReference type="AlphaFoldDB" id="A0A7W8A7M3"/>
<gene>
    <name evidence="3" type="ORF">HNR40_006041</name>
</gene>
<dbReference type="Proteomes" id="UP000568380">
    <property type="component" value="Unassembled WGS sequence"/>
</dbReference>
<dbReference type="RefSeq" id="WP_184967126.1">
    <property type="nucleotide sequence ID" value="NZ_JACHIN010000008.1"/>
</dbReference>
<feature type="transmembrane region" description="Helical" evidence="2">
    <location>
        <begin position="48"/>
        <end position="69"/>
    </location>
</feature>
<feature type="region of interest" description="Disordered" evidence="1">
    <location>
        <begin position="179"/>
        <end position="205"/>
    </location>
</feature>
<evidence type="ECO:0000313" key="4">
    <source>
        <dbReference type="Proteomes" id="UP000568380"/>
    </source>
</evidence>
<evidence type="ECO:0000256" key="2">
    <source>
        <dbReference type="SAM" id="Phobius"/>
    </source>
</evidence>
<accession>A0A7W8A7M3</accession>
<sequence>MNELRQLARVGDEDLAGQASGAGARALLASIIAEEPVKEPRRRPWKRLATAGVVTAALAAAVVLGPSILNTPGSATSYANAAMDIKLENGMWVARIKDPFADPAKYEEAFHAVGLEVKLQLEPASPRKVGEIFQFGTGGDVGEQTTIGFDSDPKDCKITDPECTLVLTLSQNASGAWIKAGRPAKPDEPYSNSSQATQKDGSLAGYEVEDKQVSEVVAEVERRGLKVVYQIVEPQPDGGHGMNPNAQSAPVGQDWWVWDAEEAQLGVVRLLVSKEHVIRK</sequence>
<keyword evidence="2" id="KW-0472">Membrane</keyword>
<feature type="compositionally biased region" description="Polar residues" evidence="1">
    <location>
        <begin position="190"/>
        <end position="200"/>
    </location>
</feature>
<evidence type="ECO:0000313" key="3">
    <source>
        <dbReference type="EMBL" id="MBB5080554.1"/>
    </source>
</evidence>
<keyword evidence="2" id="KW-0812">Transmembrane</keyword>
<reference evidence="3 4" key="1">
    <citation type="submission" date="2020-08" db="EMBL/GenBank/DDBJ databases">
        <title>Genomic Encyclopedia of Type Strains, Phase IV (KMG-IV): sequencing the most valuable type-strain genomes for metagenomic binning, comparative biology and taxonomic classification.</title>
        <authorList>
            <person name="Goeker M."/>
        </authorList>
    </citation>
    <scope>NUCLEOTIDE SEQUENCE [LARGE SCALE GENOMIC DNA]</scope>
    <source>
        <strain evidence="3 4">DSM 45385</strain>
    </source>
</reference>